<reference evidence="1" key="1">
    <citation type="submission" date="2018-02" db="EMBL/GenBank/DDBJ databases">
        <title>Rhizophora mucronata_Transcriptome.</title>
        <authorList>
            <person name="Meera S.P."/>
            <person name="Sreeshan A."/>
            <person name="Augustine A."/>
        </authorList>
    </citation>
    <scope>NUCLEOTIDE SEQUENCE</scope>
    <source>
        <tissue evidence="1">Leaf</tissue>
    </source>
</reference>
<accession>A0A2P2R045</accession>
<organism evidence="1">
    <name type="scientific">Rhizophora mucronata</name>
    <name type="common">Asiatic mangrove</name>
    <dbReference type="NCBI Taxonomy" id="61149"/>
    <lineage>
        <taxon>Eukaryota</taxon>
        <taxon>Viridiplantae</taxon>
        <taxon>Streptophyta</taxon>
        <taxon>Embryophyta</taxon>
        <taxon>Tracheophyta</taxon>
        <taxon>Spermatophyta</taxon>
        <taxon>Magnoliopsida</taxon>
        <taxon>eudicotyledons</taxon>
        <taxon>Gunneridae</taxon>
        <taxon>Pentapetalae</taxon>
        <taxon>rosids</taxon>
        <taxon>fabids</taxon>
        <taxon>Malpighiales</taxon>
        <taxon>Rhizophoraceae</taxon>
        <taxon>Rhizophora</taxon>
    </lineage>
</organism>
<evidence type="ECO:0000313" key="1">
    <source>
        <dbReference type="EMBL" id="MBX72521.1"/>
    </source>
</evidence>
<dbReference type="EMBL" id="GGEC01092037">
    <property type="protein sequence ID" value="MBX72521.1"/>
    <property type="molecule type" value="Transcribed_RNA"/>
</dbReference>
<proteinExistence type="predicted"/>
<sequence>MQGIPIGKNIQLGPSVFIPQEIKDFVVRMGQPSGRYYGQNDPIWLPSLCHFPGSNSDSVVRGI</sequence>
<protein>
    <submittedName>
        <fullName evidence="1">Uncharacterized protein</fullName>
    </submittedName>
</protein>
<name>A0A2P2R045_RHIMU</name>
<dbReference type="AlphaFoldDB" id="A0A2P2R045"/>